<evidence type="ECO:0000313" key="1">
    <source>
        <dbReference type="EMBL" id="MBB2987602.1"/>
    </source>
</evidence>
<evidence type="ECO:0008006" key="3">
    <source>
        <dbReference type="Google" id="ProtNLM"/>
    </source>
</evidence>
<protein>
    <recommendedName>
        <fullName evidence="3">DUF2971 family protein</fullName>
    </recommendedName>
</protein>
<dbReference type="RefSeq" id="WP_184510745.1">
    <property type="nucleotide sequence ID" value="NZ_JACHVT010000006.1"/>
</dbReference>
<dbReference type="AlphaFoldDB" id="A0A839Q392"/>
<dbReference type="Proteomes" id="UP000590811">
    <property type="component" value="Unassembled WGS sequence"/>
</dbReference>
<accession>A0A839Q392</accession>
<dbReference type="EMBL" id="JACHVT010000006">
    <property type="protein sequence ID" value="MBB2987602.1"/>
    <property type="molecule type" value="Genomic_DNA"/>
</dbReference>
<proteinExistence type="predicted"/>
<sequence length="289" mass="32378">MEVVPIDPDVPEVVYHYTSLAGLAGMLQTHELWASHPMFLNDRTEMTYASELVIDKLRARAEEILRLPANSSDVHEDRPEERAAVVTAAAESVENLRKDVPPRIYVASFSTEGDVGAMWQTYGAAGCSVGFRTEALERDPDRLGLAMRRVSYGEEEWTRRGRVDELLAPFPLDAVSELSLSMYSGIYAGRWALQTLLTVKDPSFGHEQECRLIVPEPQMREASRFEEGVRAGRGRLQPYVRVLFDPSAIEKVVIGPEIGEDGELSIQAALRLFNYFDVTVEPSQSSYRP</sequence>
<gene>
    <name evidence="1" type="ORF">FHW14_002788</name>
</gene>
<comment type="caution">
    <text evidence="1">The sequence shown here is derived from an EMBL/GenBank/DDBJ whole genome shotgun (WGS) entry which is preliminary data.</text>
</comment>
<reference evidence="1 2" key="1">
    <citation type="submission" date="2020-08" db="EMBL/GenBank/DDBJ databases">
        <title>Genomic Encyclopedia of Type Strains, Phase IV (KMG-V): Genome sequencing to study the core and pangenomes of soil and plant-associated prokaryotes.</title>
        <authorList>
            <person name="Whitman W."/>
        </authorList>
    </citation>
    <scope>NUCLEOTIDE SEQUENCE [LARGE SCALE GENOMIC DNA]</scope>
    <source>
        <strain evidence="1 2">B3ACCR2</strain>
    </source>
</reference>
<name>A0A839Q392_9MICO</name>
<evidence type="ECO:0000313" key="2">
    <source>
        <dbReference type="Proteomes" id="UP000590811"/>
    </source>
</evidence>
<organism evidence="1 2">
    <name type="scientific">Terracoccus luteus</name>
    <dbReference type="NCBI Taxonomy" id="53356"/>
    <lineage>
        <taxon>Bacteria</taxon>
        <taxon>Bacillati</taxon>
        <taxon>Actinomycetota</taxon>
        <taxon>Actinomycetes</taxon>
        <taxon>Micrococcales</taxon>
        <taxon>Intrasporangiaceae</taxon>
        <taxon>Terracoccus</taxon>
    </lineage>
</organism>